<feature type="signal peptide" evidence="3">
    <location>
        <begin position="1"/>
        <end position="22"/>
    </location>
</feature>
<accession>A0A4R6Z533</accession>
<organism evidence="5 6">
    <name type="scientific">Tahibacter aquaticus</name>
    <dbReference type="NCBI Taxonomy" id="520092"/>
    <lineage>
        <taxon>Bacteria</taxon>
        <taxon>Pseudomonadati</taxon>
        <taxon>Pseudomonadota</taxon>
        <taxon>Gammaproteobacteria</taxon>
        <taxon>Lysobacterales</taxon>
        <taxon>Rhodanobacteraceae</taxon>
        <taxon>Tahibacter</taxon>
    </lineage>
</organism>
<dbReference type="RefSeq" id="WP_166653939.1">
    <property type="nucleotide sequence ID" value="NZ_SNZH01000003.1"/>
</dbReference>
<name>A0A4R6Z533_9GAMM</name>
<dbReference type="SUPFAM" id="SSF63829">
    <property type="entry name" value="Calcium-dependent phosphotriesterase"/>
    <property type="match status" value="3"/>
</dbReference>
<keyword evidence="3" id="KW-0732">Signal</keyword>
<dbReference type="EMBL" id="SNZH01000003">
    <property type="protein sequence ID" value="TDR46792.1"/>
    <property type="molecule type" value="Genomic_DNA"/>
</dbReference>
<evidence type="ECO:0000256" key="2">
    <source>
        <dbReference type="PROSITE-ProRule" id="PRU00504"/>
    </source>
</evidence>
<evidence type="ECO:0000259" key="4">
    <source>
        <dbReference type="Pfam" id="PF25021"/>
    </source>
</evidence>
<sequence>MWIRFACLRTILGCAILGVAGAGSVVCAQTIATVAGSGTGDSGPARNAQFSSPTGAALDSAGNLFIADSYGSRIRKVDIHGTVTTVAGNGALGFSGDGGRATSAALNQPAAVAVDLAGNLYIADSKNFRVRKVDTHGTITTLAGGGPNLFSDGGPATNAALNVLSGVAVDGAGNVYVADHGMNVVRKIDAVGIITTIVGSLFNFAGPGYSGDGGPATSATLYWPSGLARDSAGSLYVADTGNHRIRKINPQGTITTVVGIGVDGFFGDGGAATNAGISSPTAVTVGANGNFFVVDTGNKRVRKINATGMIGTVAGSGSGDTAGYGHTDYSGAATSMDLNPAGAVVDASGNLYIVDSVSAVVRRVDAAGLATTIAGIGSFGYSGNGGAATSARLSKPTGVGTDAAGNLYIADTYNHVIRKVDIHGTISTVAGNGYMQTSGFGAYGGYSGDGGAATNARLFWPAAVAVDAVGNLYIADTANNRIRKVNTSNVITTIAGGGSPPDGLGDGGPATSAALSSPSGVVISATGNIYIADSLNLRVRKVSTNGTITTVAGGGSPPDGIGDGGPATSAALWPTALALDPGGNLHVLDFYHGRVRKIGAGGTIATVAGGGGAVGSDGDGGAATNASFLSPHGIAIDAVGNLYIADFAGMIRKVSASGTITTVVGGADFGYSGDGGQATLARVYWPYGLAVNSPGDLYVADSSNNVVRKVLFGEIFKDGFDPRN</sequence>
<dbReference type="InterPro" id="IPR056822">
    <property type="entry name" value="TEN_NHL"/>
</dbReference>
<feature type="domain" description="Teneurin NHL" evidence="4">
    <location>
        <begin position="39"/>
        <end position="90"/>
    </location>
</feature>
<dbReference type="InterPro" id="IPR001258">
    <property type="entry name" value="NHL_repeat"/>
</dbReference>
<gene>
    <name evidence="5" type="ORF">DFR29_103328</name>
</gene>
<evidence type="ECO:0000256" key="1">
    <source>
        <dbReference type="ARBA" id="ARBA00022737"/>
    </source>
</evidence>
<feature type="domain" description="Teneurin NHL" evidence="4">
    <location>
        <begin position="382"/>
        <end position="435"/>
    </location>
</feature>
<dbReference type="Pfam" id="PF25021">
    <property type="entry name" value="TEN_NHL"/>
    <property type="match status" value="8"/>
</dbReference>
<feature type="domain" description="Teneurin NHL" evidence="4">
    <location>
        <begin position="447"/>
        <end position="496"/>
    </location>
</feature>
<dbReference type="InterPro" id="IPR011042">
    <property type="entry name" value="6-blade_b-propeller_TolB-like"/>
</dbReference>
<dbReference type="PANTHER" id="PTHR13833">
    <property type="match status" value="1"/>
</dbReference>
<dbReference type="Gene3D" id="2.120.10.30">
    <property type="entry name" value="TolB, C-terminal domain"/>
    <property type="match status" value="5"/>
</dbReference>
<evidence type="ECO:0000313" key="6">
    <source>
        <dbReference type="Proteomes" id="UP000295293"/>
    </source>
</evidence>
<dbReference type="CDD" id="cd14953">
    <property type="entry name" value="NHL_like_1"/>
    <property type="match status" value="1"/>
</dbReference>
<dbReference type="PANTHER" id="PTHR13833:SF71">
    <property type="entry name" value="NHL DOMAIN-CONTAINING PROTEIN"/>
    <property type="match status" value="1"/>
</dbReference>
<reference evidence="5 6" key="1">
    <citation type="submission" date="2019-03" db="EMBL/GenBank/DDBJ databases">
        <title>Genomic Encyclopedia of Type Strains, Phase IV (KMG-IV): sequencing the most valuable type-strain genomes for metagenomic binning, comparative biology and taxonomic classification.</title>
        <authorList>
            <person name="Goeker M."/>
        </authorList>
    </citation>
    <scope>NUCLEOTIDE SEQUENCE [LARGE SCALE GENOMIC DNA]</scope>
    <source>
        <strain evidence="5 6">DSM 21667</strain>
    </source>
</reference>
<keyword evidence="6" id="KW-1185">Reference proteome</keyword>
<dbReference type="Proteomes" id="UP000295293">
    <property type="component" value="Unassembled WGS sequence"/>
</dbReference>
<feature type="domain" description="Teneurin NHL" evidence="4">
    <location>
        <begin position="151"/>
        <end position="200"/>
    </location>
</feature>
<comment type="caution">
    <text evidence="5">The sequence shown here is derived from an EMBL/GenBank/DDBJ whole genome shotgun (WGS) entry which is preliminary data.</text>
</comment>
<feature type="repeat" description="NHL" evidence="2">
    <location>
        <begin position="221"/>
        <end position="251"/>
    </location>
</feature>
<feature type="domain" description="Teneurin NHL" evidence="4">
    <location>
        <begin position="504"/>
        <end position="553"/>
    </location>
</feature>
<keyword evidence="1" id="KW-0677">Repeat</keyword>
<proteinExistence type="predicted"/>
<dbReference type="PROSITE" id="PS51125">
    <property type="entry name" value="NHL"/>
    <property type="match status" value="1"/>
</dbReference>
<feature type="domain" description="Teneurin NHL" evidence="4">
    <location>
        <begin position="210"/>
        <end position="259"/>
    </location>
</feature>
<feature type="chain" id="PRO_5020705075" evidence="3">
    <location>
        <begin position="23"/>
        <end position="724"/>
    </location>
</feature>
<feature type="domain" description="Teneurin NHL" evidence="4">
    <location>
        <begin position="95"/>
        <end position="144"/>
    </location>
</feature>
<evidence type="ECO:0000313" key="5">
    <source>
        <dbReference type="EMBL" id="TDR46792.1"/>
    </source>
</evidence>
<dbReference type="Gene3D" id="2.40.10.500">
    <property type="match status" value="1"/>
</dbReference>
<dbReference type="AlphaFoldDB" id="A0A4R6Z533"/>
<evidence type="ECO:0000256" key="3">
    <source>
        <dbReference type="SAM" id="SignalP"/>
    </source>
</evidence>
<feature type="domain" description="Teneurin NHL" evidence="4">
    <location>
        <begin position="618"/>
        <end position="668"/>
    </location>
</feature>
<protein>
    <submittedName>
        <fullName evidence="5">NHL repeat-containing protein</fullName>
    </submittedName>
</protein>